<comment type="subcellular location">
    <subcellularLocation>
        <location evidence="1">Mitochondrion</location>
    </subcellularLocation>
</comment>
<feature type="compositionally biased region" description="Low complexity" evidence="8">
    <location>
        <begin position="57"/>
        <end position="67"/>
    </location>
</feature>
<accession>A0A177B033</accession>
<evidence type="ECO:0000313" key="10">
    <source>
        <dbReference type="Proteomes" id="UP000078046"/>
    </source>
</evidence>
<keyword evidence="3" id="KW-0689">Ribosomal protein</keyword>
<feature type="non-terminal residue" evidence="9">
    <location>
        <position position="1"/>
    </location>
</feature>
<comment type="caution">
    <text evidence="9">The sequence shown here is derived from an EMBL/GenBank/DDBJ whole genome shotgun (WGS) entry which is preliminary data.</text>
</comment>
<keyword evidence="4" id="KW-0496">Mitochondrion</keyword>
<dbReference type="PANTHER" id="PTHR13477:SF0">
    <property type="entry name" value="LARGE RIBOSOMAL SUBUNIT PROTEIN ML49"/>
    <property type="match status" value="1"/>
</dbReference>
<dbReference type="Proteomes" id="UP000078046">
    <property type="component" value="Unassembled WGS sequence"/>
</dbReference>
<keyword evidence="10" id="KW-1185">Reference proteome</keyword>
<dbReference type="OrthoDB" id="19439at2759"/>
<sequence>PQDTTPAPWSPDPWPQDKTPAPWNPDPWPQDTKPAPWNPDPWPQDTKPAPWNPDPWPQDTTPTTWNPDPDPCNPDIENCDGEPSIWEDGNLDNDPCDPNVENCNADPPFWDGRKLGPHYRGNRFTTTKRMKPSLPKNVIPPYPFMDIPKDKNSKPTLTDLLMYWYKHGKKNVARLIYDKNSKTKNIKKVTENIISMNNYMINYLSKMPHNQNQRMQFNHGSKNIGHFNITYNKYKNEEFSFNDNEFIEKQSAIKCETPTLKEYFKGDKFCEVLKSNNEWMFVERLYPKTIVSLPPKHEKYPTPSGWFPINTKLASQESYFVDRTRFHNLPIYIETMKLSTVQISVIRFVSGNMKKLIKDLRIYLMNAQKKKLEPEEIIIDFDEVCRKIRVYGVHLREISNFLIDKGF</sequence>
<proteinExistence type="inferred from homology"/>
<feature type="region of interest" description="Disordered" evidence="8">
    <location>
        <begin position="1"/>
        <end position="71"/>
    </location>
</feature>
<dbReference type="PANTHER" id="PTHR13477">
    <property type="entry name" value="MITOCHONDRIAL 39S RIBOSOMAL PROTEIN L49"/>
    <property type="match status" value="1"/>
</dbReference>
<evidence type="ECO:0000256" key="6">
    <source>
        <dbReference type="ARBA" id="ARBA00035191"/>
    </source>
</evidence>
<dbReference type="GO" id="GO:0005762">
    <property type="term" value="C:mitochondrial large ribosomal subunit"/>
    <property type="evidence" value="ECO:0007669"/>
    <property type="project" value="TreeGrafter"/>
</dbReference>
<evidence type="ECO:0000256" key="2">
    <source>
        <dbReference type="ARBA" id="ARBA00005677"/>
    </source>
</evidence>
<evidence type="ECO:0000256" key="3">
    <source>
        <dbReference type="ARBA" id="ARBA00022980"/>
    </source>
</evidence>
<evidence type="ECO:0000313" key="9">
    <source>
        <dbReference type="EMBL" id="OAF67092.1"/>
    </source>
</evidence>
<dbReference type="FunFam" id="3.30.780.10:FF:000009">
    <property type="entry name" value="39S ribosomal protein L49, mitochondrial"/>
    <property type="match status" value="1"/>
</dbReference>
<dbReference type="Pfam" id="PF05046">
    <property type="entry name" value="Img2"/>
    <property type="match status" value="1"/>
</dbReference>
<evidence type="ECO:0000256" key="4">
    <source>
        <dbReference type="ARBA" id="ARBA00023128"/>
    </source>
</evidence>
<reference evidence="9 10" key="1">
    <citation type="submission" date="2016-04" db="EMBL/GenBank/DDBJ databases">
        <title>The genome of Intoshia linei affirms orthonectids as highly simplified spiralians.</title>
        <authorList>
            <person name="Mikhailov K.V."/>
            <person name="Slusarev G.S."/>
            <person name="Nikitin M.A."/>
            <person name="Logacheva M.D."/>
            <person name="Penin A."/>
            <person name="Aleoshin V."/>
            <person name="Panchin Y.V."/>
        </authorList>
    </citation>
    <scope>NUCLEOTIDE SEQUENCE [LARGE SCALE GENOMIC DNA]</scope>
    <source>
        <strain evidence="9">Intl2013</strain>
        <tissue evidence="9">Whole animal</tissue>
    </source>
</reference>
<dbReference type="Gene3D" id="3.30.780.10">
    <property type="entry name" value="SUI1-like domain"/>
    <property type="match status" value="1"/>
</dbReference>
<evidence type="ECO:0000256" key="7">
    <source>
        <dbReference type="ARBA" id="ARBA00035545"/>
    </source>
</evidence>
<gene>
    <name evidence="9" type="ORF">A3Q56_05168</name>
</gene>
<organism evidence="9 10">
    <name type="scientific">Intoshia linei</name>
    <dbReference type="NCBI Taxonomy" id="1819745"/>
    <lineage>
        <taxon>Eukaryota</taxon>
        <taxon>Metazoa</taxon>
        <taxon>Spiralia</taxon>
        <taxon>Lophotrochozoa</taxon>
        <taxon>Mesozoa</taxon>
        <taxon>Orthonectida</taxon>
        <taxon>Rhopaluridae</taxon>
        <taxon>Intoshia</taxon>
    </lineage>
</organism>
<dbReference type="AlphaFoldDB" id="A0A177B033"/>
<comment type="similarity">
    <text evidence="2">Belongs to the mitochondrion-specific ribosomal protein mL49 family.</text>
</comment>
<dbReference type="GO" id="GO:0006412">
    <property type="term" value="P:translation"/>
    <property type="evidence" value="ECO:0007669"/>
    <property type="project" value="InterPro"/>
</dbReference>
<keyword evidence="5" id="KW-0687">Ribonucleoprotein</keyword>
<dbReference type="InterPro" id="IPR007740">
    <property type="entry name" value="Ribosomal_mL49"/>
</dbReference>
<dbReference type="GO" id="GO:0003735">
    <property type="term" value="F:structural constituent of ribosome"/>
    <property type="evidence" value="ECO:0007669"/>
    <property type="project" value="InterPro"/>
</dbReference>
<name>A0A177B033_9BILA</name>
<evidence type="ECO:0000256" key="8">
    <source>
        <dbReference type="SAM" id="MobiDB-lite"/>
    </source>
</evidence>
<evidence type="ECO:0000256" key="1">
    <source>
        <dbReference type="ARBA" id="ARBA00004173"/>
    </source>
</evidence>
<evidence type="ECO:0000256" key="5">
    <source>
        <dbReference type="ARBA" id="ARBA00023274"/>
    </source>
</evidence>
<dbReference type="EMBL" id="LWCA01000747">
    <property type="protein sequence ID" value="OAF67092.1"/>
    <property type="molecule type" value="Genomic_DNA"/>
</dbReference>
<protein>
    <recommendedName>
        <fullName evidence="6">Large ribosomal subunit protein mL49</fullName>
    </recommendedName>
    <alternativeName>
        <fullName evidence="7">39S ribosomal protein L49, mitochondrial</fullName>
    </alternativeName>
</protein>